<dbReference type="PROSITE" id="PS50887">
    <property type="entry name" value="GGDEF"/>
    <property type="match status" value="1"/>
</dbReference>
<reference evidence="3" key="1">
    <citation type="submission" date="2018-06" db="EMBL/GenBank/DDBJ databases">
        <authorList>
            <person name="Zhirakovskaya E."/>
        </authorList>
    </citation>
    <scope>NUCLEOTIDE SEQUENCE</scope>
</reference>
<dbReference type="CDD" id="cd01949">
    <property type="entry name" value="GGDEF"/>
    <property type="match status" value="1"/>
</dbReference>
<dbReference type="FunFam" id="3.30.70.270:FF:000001">
    <property type="entry name" value="Diguanylate cyclase domain protein"/>
    <property type="match status" value="1"/>
</dbReference>
<dbReference type="Gene3D" id="3.30.450.40">
    <property type="match status" value="1"/>
</dbReference>
<dbReference type="InterPro" id="IPR043128">
    <property type="entry name" value="Rev_trsase/Diguanyl_cyclase"/>
</dbReference>
<dbReference type="SMART" id="SM00065">
    <property type="entry name" value="GAF"/>
    <property type="match status" value="1"/>
</dbReference>
<proteinExistence type="predicted"/>
<dbReference type="PANTHER" id="PTHR46663">
    <property type="entry name" value="DIGUANYLATE CYCLASE DGCT-RELATED"/>
    <property type="match status" value="1"/>
</dbReference>
<gene>
    <name evidence="3" type="ORF">MNBD_GAMMA09-2029</name>
</gene>
<dbReference type="Gene3D" id="3.30.70.270">
    <property type="match status" value="1"/>
</dbReference>
<protein>
    <submittedName>
        <fullName evidence="3">Diguanylate cyclase/phosphodiesterase (GGDEF &amp; EAL domains) with PAS/PAC sensor(S)</fullName>
    </submittedName>
</protein>
<dbReference type="SMART" id="SM00267">
    <property type="entry name" value="GGDEF"/>
    <property type="match status" value="1"/>
</dbReference>
<evidence type="ECO:0000313" key="3">
    <source>
        <dbReference type="EMBL" id="VAW70214.1"/>
    </source>
</evidence>
<keyword evidence="1" id="KW-0175">Coiled coil</keyword>
<organism evidence="3">
    <name type="scientific">hydrothermal vent metagenome</name>
    <dbReference type="NCBI Taxonomy" id="652676"/>
    <lineage>
        <taxon>unclassified sequences</taxon>
        <taxon>metagenomes</taxon>
        <taxon>ecological metagenomes</taxon>
    </lineage>
</organism>
<dbReference type="Pfam" id="PF00990">
    <property type="entry name" value="GGDEF"/>
    <property type="match status" value="1"/>
</dbReference>
<accession>A0A3B0YMQ9</accession>
<dbReference type="SUPFAM" id="SSF55781">
    <property type="entry name" value="GAF domain-like"/>
    <property type="match status" value="1"/>
</dbReference>
<evidence type="ECO:0000259" key="2">
    <source>
        <dbReference type="PROSITE" id="PS50887"/>
    </source>
</evidence>
<dbReference type="InterPro" id="IPR029016">
    <property type="entry name" value="GAF-like_dom_sf"/>
</dbReference>
<feature type="domain" description="GGDEF" evidence="2">
    <location>
        <begin position="268"/>
        <end position="400"/>
    </location>
</feature>
<dbReference type="InterPro" id="IPR000160">
    <property type="entry name" value="GGDEF_dom"/>
</dbReference>
<dbReference type="InterPro" id="IPR003018">
    <property type="entry name" value="GAF"/>
</dbReference>
<dbReference type="NCBIfam" id="TIGR00254">
    <property type="entry name" value="GGDEF"/>
    <property type="match status" value="1"/>
</dbReference>
<name>A0A3B0YMQ9_9ZZZZ</name>
<dbReference type="PANTHER" id="PTHR46663:SF2">
    <property type="entry name" value="GGDEF DOMAIN-CONTAINING PROTEIN"/>
    <property type="match status" value="1"/>
</dbReference>
<dbReference type="EMBL" id="UOFI01000189">
    <property type="protein sequence ID" value="VAW70214.1"/>
    <property type="molecule type" value="Genomic_DNA"/>
</dbReference>
<feature type="coiled-coil region" evidence="1">
    <location>
        <begin position="188"/>
        <end position="233"/>
    </location>
</feature>
<sequence length="405" mass="45332">MHMNYNNTSTEERIQALKSKVETLEKSLLDREIESAMMIEVAEAVNSGLSLQKIMDLTAHHAQKLIQSESLLIPVLDENCETYTYKAGCGENAEEIVGESLPLDFGVCGWVWKNKRPWWKGVLDELEENERNLWEKEAGSIIMVPLEGKNHFLGGLSGINKIGGGEFDKRDLDILVLFAHKSAIAIENAQLFENLNNARKQAETYQQELSTLNKELEKRIEKRTHELQVMNKKLEKIALFDSLTGLANRSLILNRLEVGIENSKNEKKSLSVIMMDLNKFKYINDTMGHDVGDEVLKQTSEIIQKTLTDGDTIGRLGGDEFVLVLLNKSDSEAELVAKNILNAMDKVLIISGHELSVGVSLGISSFPKNGADNASLLKCADVAMYSAKHSNTGWRVYSDKLKKHE</sequence>
<dbReference type="InterPro" id="IPR052163">
    <property type="entry name" value="DGC-Regulatory_Protein"/>
</dbReference>
<dbReference type="AlphaFoldDB" id="A0A3B0YMQ9"/>
<evidence type="ECO:0000256" key="1">
    <source>
        <dbReference type="SAM" id="Coils"/>
    </source>
</evidence>
<dbReference type="SUPFAM" id="SSF55073">
    <property type="entry name" value="Nucleotide cyclase"/>
    <property type="match status" value="1"/>
</dbReference>
<dbReference type="InterPro" id="IPR029787">
    <property type="entry name" value="Nucleotide_cyclase"/>
</dbReference>
<feature type="coiled-coil region" evidence="1">
    <location>
        <begin position="7"/>
        <end position="34"/>
    </location>
</feature>